<reference evidence="8" key="1">
    <citation type="journal article" date="2019" name="Int. J. Syst. Evol. Microbiol.">
        <title>The Global Catalogue of Microorganisms (GCM) 10K type strain sequencing project: providing services to taxonomists for standard genome sequencing and annotation.</title>
        <authorList>
            <consortium name="The Broad Institute Genomics Platform"/>
            <consortium name="The Broad Institute Genome Sequencing Center for Infectious Disease"/>
            <person name="Wu L."/>
            <person name="Ma J."/>
        </authorList>
    </citation>
    <scope>NUCLEOTIDE SEQUENCE [LARGE SCALE GENOMIC DNA]</scope>
    <source>
        <strain evidence="8">CGMCC 1.3240</strain>
    </source>
</reference>
<evidence type="ECO:0000256" key="4">
    <source>
        <dbReference type="ARBA" id="ARBA00034003"/>
    </source>
</evidence>
<evidence type="ECO:0000256" key="3">
    <source>
        <dbReference type="ARBA" id="ARBA00022598"/>
    </source>
</evidence>
<proteinExistence type="inferred from homology"/>
<feature type="domain" description="ATP-dependent DNA ligase family profile" evidence="5">
    <location>
        <begin position="10"/>
        <end position="195"/>
    </location>
</feature>
<comment type="caution">
    <text evidence="7">The sequence shown here is derived from an EMBL/GenBank/DDBJ whole genome shotgun (WGS) entry which is preliminary data.</text>
</comment>
<sequence length="302" mass="34932">MLFSPLKPMIVSMGMEAFDDDRFIFEPKWDGFRILLHKQGNRVEAYTRNGNVVTSKFPELREAITSIKAPAAILDCEGVCLRGGRTVFDDFSYRCRLSDPKKISAAAQTHPATFIVFDVLLTTGEHLNEPLLTRKMRLNEIVASTDFLALTAYIKGQGKALHAWTIEQDMEGIVAKRQDSNYILDVVSKDWIKIKNFKYIDTIILGYRTEPQFGLVVGLHFRTVRYKPVGIVEFGFSSHEKKAFIEIAKQLHTTKEKKTQWIEPKLCCRIQYLERTDRHQLRTTVFKGFLFDKKAEDCYWIY</sequence>
<dbReference type="InterPro" id="IPR012310">
    <property type="entry name" value="DNA_ligase_ATP-dep_cent"/>
</dbReference>
<dbReference type="Gene3D" id="3.30.470.30">
    <property type="entry name" value="DNA ligase/mRNA capping enzyme"/>
    <property type="match status" value="1"/>
</dbReference>
<evidence type="ECO:0000256" key="1">
    <source>
        <dbReference type="ARBA" id="ARBA00007572"/>
    </source>
</evidence>
<protein>
    <recommendedName>
        <fullName evidence="2">DNA ligase (ATP)</fullName>
        <ecNumber evidence="2">6.5.1.1</ecNumber>
    </recommendedName>
</protein>
<evidence type="ECO:0000256" key="2">
    <source>
        <dbReference type="ARBA" id="ARBA00012727"/>
    </source>
</evidence>
<dbReference type="PANTHER" id="PTHR45674:SF4">
    <property type="entry name" value="DNA LIGASE 1"/>
    <property type="match status" value="1"/>
</dbReference>
<gene>
    <name evidence="7" type="ORF">ACFPYJ_29950</name>
</gene>
<dbReference type="Proteomes" id="UP001596047">
    <property type="component" value="Unassembled WGS sequence"/>
</dbReference>
<dbReference type="GO" id="GO:0016874">
    <property type="term" value="F:ligase activity"/>
    <property type="evidence" value="ECO:0007669"/>
    <property type="project" value="UniProtKB-KW"/>
</dbReference>
<dbReference type="RefSeq" id="WP_379191919.1">
    <property type="nucleotide sequence ID" value="NZ_JBHSOW010000121.1"/>
</dbReference>
<dbReference type="EC" id="6.5.1.1" evidence="2"/>
<keyword evidence="3 7" id="KW-0436">Ligase</keyword>
<dbReference type="EMBL" id="JBHSOW010000121">
    <property type="protein sequence ID" value="MFC5653264.1"/>
    <property type="molecule type" value="Genomic_DNA"/>
</dbReference>
<evidence type="ECO:0000259" key="5">
    <source>
        <dbReference type="Pfam" id="PF01068"/>
    </source>
</evidence>
<dbReference type="PROSITE" id="PS00697">
    <property type="entry name" value="DNA_LIGASE_A1"/>
    <property type="match status" value="1"/>
</dbReference>
<dbReference type="PROSITE" id="PS00333">
    <property type="entry name" value="DNA_LIGASE_A2"/>
    <property type="match status" value="1"/>
</dbReference>
<name>A0ABW0W8D3_9BACL</name>
<evidence type="ECO:0000313" key="8">
    <source>
        <dbReference type="Proteomes" id="UP001596047"/>
    </source>
</evidence>
<dbReference type="InterPro" id="IPR016059">
    <property type="entry name" value="DNA_ligase_ATP-dep_CS"/>
</dbReference>
<feature type="domain" description="DNA ligase ATP-dependent C-terminal" evidence="6">
    <location>
        <begin position="215"/>
        <end position="293"/>
    </location>
</feature>
<dbReference type="PANTHER" id="PTHR45674">
    <property type="entry name" value="DNA LIGASE 1/3 FAMILY MEMBER"/>
    <property type="match status" value="1"/>
</dbReference>
<comment type="catalytic activity">
    <reaction evidence="4">
        <text>ATP + (deoxyribonucleotide)n-3'-hydroxyl + 5'-phospho-(deoxyribonucleotide)m = (deoxyribonucleotide)n+m + AMP + diphosphate.</text>
        <dbReference type="EC" id="6.5.1.1"/>
    </reaction>
</comment>
<evidence type="ECO:0000259" key="6">
    <source>
        <dbReference type="Pfam" id="PF04679"/>
    </source>
</evidence>
<dbReference type="SUPFAM" id="SSF56091">
    <property type="entry name" value="DNA ligase/mRNA capping enzyme, catalytic domain"/>
    <property type="match status" value="1"/>
</dbReference>
<organism evidence="7 8">
    <name type="scientific">Paenibacillus solisilvae</name>
    <dbReference type="NCBI Taxonomy" id="2486751"/>
    <lineage>
        <taxon>Bacteria</taxon>
        <taxon>Bacillati</taxon>
        <taxon>Bacillota</taxon>
        <taxon>Bacilli</taxon>
        <taxon>Bacillales</taxon>
        <taxon>Paenibacillaceae</taxon>
        <taxon>Paenibacillus</taxon>
    </lineage>
</organism>
<comment type="similarity">
    <text evidence="1">Belongs to the ATP-dependent DNA ligase family.</text>
</comment>
<dbReference type="Pfam" id="PF01068">
    <property type="entry name" value="DNA_ligase_A_M"/>
    <property type="match status" value="1"/>
</dbReference>
<dbReference type="Pfam" id="PF04679">
    <property type="entry name" value="DNA_ligase_A_C"/>
    <property type="match status" value="1"/>
</dbReference>
<evidence type="ECO:0000313" key="7">
    <source>
        <dbReference type="EMBL" id="MFC5653264.1"/>
    </source>
</evidence>
<dbReference type="InterPro" id="IPR012309">
    <property type="entry name" value="DNA_ligase_ATP-dep_C"/>
</dbReference>
<keyword evidence="8" id="KW-1185">Reference proteome</keyword>
<dbReference type="SUPFAM" id="SSF50249">
    <property type="entry name" value="Nucleic acid-binding proteins"/>
    <property type="match status" value="1"/>
</dbReference>
<dbReference type="InterPro" id="IPR012340">
    <property type="entry name" value="NA-bd_OB-fold"/>
</dbReference>
<dbReference type="Gene3D" id="2.40.50.140">
    <property type="entry name" value="Nucleic acid-binding proteins"/>
    <property type="match status" value="1"/>
</dbReference>
<dbReference type="InterPro" id="IPR050191">
    <property type="entry name" value="ATP-dep_DNA_ligase"/>
</dbReference>
<dbReference type="CDD" id="cd07906">
    <property type="entry name" value="Adenylation_DNA_ligase_LigD_LigC"/>
    <property type="match status" value="1"/>
</dbReference>
<accession>A0ABW0W8D3</accession>